<dbReference type="SMART" id="SM01196">
    <property type="entry name" value="FERM_C"/>
    <property type="match status" value="1"/>
</dbReference>
<feature type="compositionally biased region" description="Basic and acidic residues" evidence="8">
    <location>
        <begin position="420"/>
        <end position="468"/>
    </location>
</feature>
<dbReference type="Gene3D" id="1.20.5.450">
    <property type="match status" value="1"/>
</dbReference>
<evidence type="ECO:0000256" key="8">
    <source>
        <dbReference type="SAM" id="MobiDB-lite"/>
    </source>
</evidence>
<gene>
    <name evidence="10" type="ORF">Zmor_004253</name>
</gene>
<keyword evidence="6" id="KW-0966">Cell projection</keyword>
<dbReference type="InterPro" id="IPR018979">
    <property type="entry name" value="FERM_N"/>
</dbReference>
<feature type="region of interest" description="Disordered" evidence="8">
    <location>
        <begin position="420"/>
        <end position="483"/>
    </location>
</feature>
<organism evidence="10 11">
    <name type="scientific">Zophobas morio</name>
    <dbReference type="NCBI Taxonomy" id="2755281"/>
    <lineage>
        <taxon>Eukaryota</taxon>
        <taxon>Metazoa</taxon>
        <taxon>Ecdysozoa</taxon>
        <taxon>Arthropoda</taxon>
        <taxon>Hexapoda</taxon>
        <taxon>Insecta</taxon>
        <taxon>Pterygota</taxon>
        <taxon>Neoptera</taxon>
        <taxon>Endopterygota</taxon>
        <taxon>Coleoptera</taxon>
        <taxon>Polyphaga</taxon>
        <taxon>Cucujiformia</taxon>
        <taxon>Tenebrionidae</taxon>
        <taxon>Zophobas</taxon>
    </lineage>
</organism>
<dbReference type="InterPro" id="IPR014352">
    <property type="entry name" value="FERM/acyl-CoA-bd_prot_sf"/>
</dbReference>
<evidence type="ECO:0000259" key="9">
    <source>
        <dbReference type="PROSITE" id="PS50057"/>
    </source>
</evidence>
<evidence type="ECO:0000313" key="11">
    <source>
        <dbReference type="Proteomes" id="UP001168821"/>
    </source>
</evidence>
<evidence type="ECO:0000256" key="2">
    <source>
        <dbReference type="ARBA" id="ARBA00004536"/>
    </source>
</evidence>
<dbReference type="InterPro" id="IPR035963">
    <property type="entry name" value="FERM_2"/>
</dbReference>
<dbReference type="GO" id="GO:0005886">
    <property type="term" value="C:plasma membrane"/>
    <property type="evidence" value="ECO:0007669"/>
    <property type="project" value="UniProtKB-SubCell"/>
</dbReference>
<dbReference type="InterPro" id="IPR000798">
    <property type="entry name" value="Ez/rad/moesin-like"/>
</dbReference>
<dbReference type="Gene3D" id="3.10.20.90">
    <property type="entry name" value="Phosphatidylinositol 3-kinase Catalytic Subunit, Chain A, domain 1"/>
    <property type="match status" value="1"/>
</dbReference>
<keyword evidence="3" id="KW-1003">Cell membrane</keyword>
<dbReference type="SUPFAM" id="SSF47031">
    <property type="entry name" value="Second domain of FERM"/>
    <property type="match status" value="1"/>
</dbReference>
<dbReference type="Proteomes" id="UP001168821">
    <property type="component" value="Unassembled WGS sequence"/>
</dbReference>
<dbReference type="SUPFAM" id="SSF50729">
    <property type="entry name" value="PH domain-like"/>
    <property type="match status" value="1"/>
</dbReference>
<dbReference type="InterPro" id="IPR019748">
    <property type="entry name" value="FERM_central"/>
</dbReference>
<evidence type="ECO:0000256" key="6">
    <source>
        <dbReference type="ARBA" id="ARBA00023273"/>
    </source>
</evidence>
<dbReference type="InterPro" id="IPR000299">
    <property type="entry name" value="FERM_domain"/>
</dbReference>
<protein>
    <recommendedName>
        <fullName evidence="9">FERM domain-containing protein</fullName>
    </recommendedName>
</protein>
<dbReference type="Pfam" id="PF00373">
    <property type="entry name" value="FERM_M"/>
    <property type="match status" value="1"/>
</dbReference>
<dbReference type="Gene3D" id="2.30.29.30">
    <property type="entry name" value="Pleckstrin-homology domain (PH domain)/Phosphotyrosine-binding domain (PTB)"/>
    <property type="match status" value="1"/>
</dbReference>
<comment type="caution">
    <text evidence="10">The sequence shown here is derived from an EMBL/GenBank/DDBJ whole genome shotgun (WGS) entry which is preliminary data.</text>
</comment>
<dbReference type="InterPro" id="IPR011174">
    <property type="entry name" value="ERM"/>
</dbReference>
<dbReference type="InterPro" id="IPR041789">
    <property type="entry name" value="ERM_FERM_C"/>
</dbReference>
<dbReference type="InterPro" id="IPR018980">
    <property type="entry name" value="FERM_PH-like_C"/>
</dbReference>
<dbReference type="SUPFAM" id="SSF54236">
    <property type="entry name" value="Ubiquitin-like"/>
    <property type="match status" value="1"/>
</dbReference>
<dbReference type="InterPro" id="IPR019749">
    <property type="entry name" value="Band_41_domain"/>
</dbReference>
<evidence type="ECO:0000256" key="7">
    <source>
        <dbReference type="ARBA" id="ARBA00043944"/>
    </source>
</evidence>
<keyword evidence="11" id="KW-1185">Reference proteome</keyword>
<dbReference type="AlphaFoldDB" id="A0AA38HJS7"/>
<proteinExistence type="predicted"/>
<dbReference type="PROSITE" id="PS50057">
    <property type="entry name" value="FERM_3"/>
    <property type="match status" value="1"/>
</dbReference>
<dbReference type="Pfam" id="PF09379">
    <property type="entry name" value="FERM_N"/>
    <property type="match status" value="1"/>
</dbReference>
<name>A0AA38HJS7_9CUCU</name>
<dbReference type="PRINTS" id="PR00935">
    <property type="entry name" value="BAND41"/>
</dbReference>
<evidence type="ECO:0000256" key="4">
    <source>
        <dbReference type="ARBA" id="ARBA00022949"/>
    </source>
</evidence>
<dbReference type="EMBL" id="JALNTZ010000014">
    <property type="protein sequence ID" value="KAJ3639093.1"/>
    <property type="molecule type" value="Genomic_DNA"/>
</dbReference>
<comment type="subcellular location">
    <subcellularLocation>
        <location evidence="2">Cell junction</location>
        <location evidence="2">Adherens junction</location>
    </subcellularLocation>
    <subcellularLocation>
        <location evidence="1">Cell membrane</location>
        <topology evidence="1">Peripheral membrane protein</topology>
    </subcellularLocation>
    <subcellularLocation>
        <location evidence="7">Cell projection</location>
        <location evidence="7">Rhabdomere</location>
    </subcellularLocation>
</comment>
<dbReference type="GO" id="GO:0009887">
    <property type="term" value="P:animal organ morphogenesis"/>
    <property type="evidence" value="ECO:0007669"/>
    <property type="project" value="UniProtKB-ARBA"/>
</dbReference>
<evidence type="ECO:0000256" key="5">
    <source>
        <dbReference type="ARBA" id="ARBA00023136"/>
    </source>
</evidence>
<dbReference type="Pfam" id="PF09380">
    <property type="entry name" value="FERM_C"/>
    <property type="match status" value="1"/>
</dbReference>
<evidence type="ECO:0000313" key="10">
    <source>
        <dbReference type="EMBL" id="KAJ3639093.1"/>
    </source>
</evidence>
<dbReference type="Gene3D" id="1.20.80.10">
    <property type="match status" value="1"/>
</dbReference>
<evidence type="ECO:0000256" key="1">
    <source>
        <dbReference type="ARBA" id="ARBA00004202"/>
    </source>
</evidence>
<dbReference type="GO" id="GO:0005912">
    <property type="term" value="C:adherens junction"/>
    <property type="evidence" value="ECO:0007669"/>
    <property type="project" value="UniProtKB-SubCell"/>
</dbReference>
<dbReference type="GO" id="GO:0030182">
    <property type="term" value="P:neuron differentiation"/>
    <property type="evidence" value="ECO:0007669"/>
    <property type="project" value="UniProtKB-ARBA"/>
</dbReference>
<dbReference type="InterPro" id="IPR029071">
    <property type="entry name" value="Ubiquitin-like_domsf"/>
</dbReference>
<dbReference type="InterPro" id="IPR046810">
    <property type="entry name" value="ERM_helical"/>
</dbReference>
<evidence type="ECO:0000256" key="3">
    <source>
        <dbReference type="ARBA" id="ARBA00022475"/>
    </source>
</evidence>
<reference evidence="10" key="1">
    <citation type="journal article" date="2023" name="G3 (Bethesda)">
        <title>Whole genome assemblies of Zophobas morio and Tenebrio molitor.</title>
        <authorList>
            <person name="Kaur S."/>
            <person name="Stinson S.A."/>
            <person name="diCenzo G.C."/>
        </authorList>
    </citation>
    <scope>NUCLEOTIDE SEQUENCE</scope>
    <source>
        <strain evidence="10">QUZm001</strain>
    </source>
</reference>
<keyword evidence="4" id="KW-0965">Cell junction</keyword>
<feature type="domain" description="FERM" evidence="9">
    <location>
        <begin position="1"/>
        <end position="289"/>
    </location>
</feature>
<dbReference type="GO" id="GO:0003779">
    <property type="term" value="F:actin binding"/>
    <property type="evidence" value="ECO:0007669"/>
    <property type="project" value="InterPro"/>
</dbReference>
<sequence length="504" mass="59600">MKVIVRSAISECELNALPKTSIREIFDLMCKNLLIFEKWYFGLMYRGSDFEQIWVDGSKKSLKDFKTVVEKLSFKVKYFPEDVGEELIEKSTIELFFAQVKSDIYRDEIYCPADTCALLASYALQAKFGDYESDENKKWSAQIKKLIPERVLNQHKIDDSVWEESIITMWQKHKGLDEEDAMMEYLKLTQNLEMYGVSFFKIRNRKGTDLLLGVTALGIDIYKPEDKLNPQISFPWAEIKNLKFKDRKFIIKPTDKTAQDFIFFTTDPKISKLILNLGIGNHALYVKRRKPESTEITRMKERAQEMRKNREAQKLKLNKERSAREEVERRETQYKLLIETMKEEMEKNKASLLEAQNTIQKLQQQLEELQKAKEELEKQQMELKEMMERLEQSKNLEATERQKLEEEISAKQLEVQRIQDEVTAKDEEAKRLQEQVDEARKREEEMRQQEEERRQRELEEAAKQKVEEQELEEVPEGADTALPELADVNDQLREQLRVSAVVFM</sequence>
<keyword evidence="5" id="KW-0472">Membrane</keyword>
<dbReference type="PANTHER" id="PTHR23281">
    <property type="entry name" value="MERLIN/MOESIN/EZRIN/RADIXIN"/>
    <property type="match status" value="1"/>
</dbReference>
<dbReference type="SMART" id="SM00295">
    <property type="entry name" value="B41"/>
    <property type="match status" value="1"/>
</dbReference>
<accession>A0AA38HJS7</accession>
<dbReference type="CDD" id="cd13194">
    <property type="entry name" value="FERM_C_ERM"/>
    <property type="match status" value="1"/>
</dbReference>
<dbReference type="PRINTS" id="PR00661">
    <property type="entry name" value="ERMFAMILY"/>
</dbReference>
<dbReference type="InterPro" id="IPR011993">
    <property type="entry name" value="PH-like_dom_sf"/>
</dbReference>
<dbReference type="Pfam" id="PF20492">
    <property type="entry name" value="ERM_helical"/>
    <property type="match status" value="1"/>
</dbReference>
<dbReference type="CDD" id="cd14473">
    <property type="entry name" value="FERM_B-lobe"/>
    <property type="match status" value="1"/>
</dbReference>
<dbReference type="GO" id="GO:0016028">
    <property type="term" value="C:rhabdomere"/>
    <property type="evidence" value="ECO:0007669"/>
    <property type="project" value="UniProtKB-SubCell"/>
</dbReference>